<comment type="catalytic activity">
    <reaction evidence="12">
        <text>2 [molybdopterin-synthase sulfur-carrier protein]-C-terminal-Gly-aminoethanethioate + cyclic pyranopterin phosphate + H2O = molybdopterin + 2 [molybdopterin-synthase sulfur-carrier protein]-C-terminal Gly-Gly + 2 H(+)</text>
        <dbReference type="Rhea" id="RHEA:26333"/>
        <dbReference type="Rhea" id="RHEA-COMP:12202"/>
        <dbReference type="Rhea" id="RHEA-COMP:19907"/>
        <dbReference type="ChEBI" id="CHEBI:15377"/>
        <dbReference type="ChEBI" id="CHEBI:15378"/>
        <dbReference type="ChEBI" id="CHEBI:58698"/>
        <dbReference type="ChEBI" id="CHEBI:59648"/>
        <dbReference type="ChEBI" id="CHEBI:90778"/>
        <dbReference type="ChEBI" id="CHEBI:232372"/>
        <dbReference type="EC" id="2.8.1.12"/>
    </reaction>
</comment>
<evidence type="ECO:0000256" key="13">
    <source>
        <dbReference type="SAM" id="MobiDB-lite"/>
    </source>
</evidence>
<evidence type="ECO:0000313" key="14">
    <source>
        <dbReference type="EMBL" id="PDQ21200.1"/>
    </source>
</evidence>
<dbReference type="RefSeq" id="WP_097573319.1">
    <property type="nucleotide sequence ID" value="NZ_NWQG01000050.1"/>
</dbReference>
<feature type="region of interest" description="Disordered" evidence="13">
    <location>
        <begin position="130"/>
        <end position="162"/>
    </location>
</feature>
<evidence type="ECO:0000256" key="7">
    <source>
        <dbReference type="ARBA" id="ARBA00026066"/>
    </source>
</evidence>
<dbReference type="InterPro" id="IPR003448">
    <property type="entry name" value="Mopterin_biosynth_MoaE"/>
</dbReference>
<evidence type="ECO:0000256" key="10">
    <source>
        <dbReference type="ARBA" id="ARBA00030781"/>
    </source>
</evidence>
<comment type="similarity">
    <text evidence="2">Belongs to the MoaE family.</text>
</comment>
<evidence type="ECO:0000256" key="5">
    <source>
        <dbReference type="ARBA" id="ARBA00023150"/>
    </source>
</evidence>
<dbReference type="PANTHER" id="PTHR23404">
    <property type="entry name" value="MOLYBDOPTERIN SYNTHASE RELATED"/>
    <property type="match status" value="1"/>
</dbReference>
<evidence type="ECO:0000256" key="9">
    <source>
        <dbReference type="ARBA" id="ARBA00030407"/>
    </source>
</evidence>
<protein>
    <recommendedName>
        <fullName evidence="4">Molybdopterin synthase catalytic subunit</fullName>
        <ecNumber evidence="3">2.8.1.12</ecNumber>
    </recommendedName>
    <alternativeName>
        <fullName evidence="10">MPT synthase subunit 2</fullName>
    </alternativeName>
    <alternativeName>
        <fullName evidence="8">Molybdenum cofactor biosynthesis protein E</fullName>
    </alternativeName>
    <alternativeName>
        <fullName evidence="9">Molybdopterin-converting factor large subunit</fullName>
    </alternativeName>
    <alternativeName>
        <fullName evidence="11">Molybdopterin-converting factor subunit 2</fullName>
    </alternativeName>
</protein>
<comment type="pathway">
    <text evidence="1">Cofactor biosynthesis; molybdopterin biosynthesis.</text>
</comment>
<gene>
    <name evidence="14" type="ORF">CN311_10170</name>
</gene>
<dbReference type="EC" id="2.8.1.12" evidence="3"/>
<evidence type="ECO:0000256" key="1">
    <source>
        <dbReference type="ARBA" id="ARBA00005046"/>
    </source>
</evidence>
<comment type="caution">
    <text evidence="14">The sequence shown here is derived from an EMBL/GenBank/DDBJ whole genome shotgun (WGS) entry which is preliminary data.</text>
</comment>
<feature type="compositionally biased region" description="Basic and acidic residues" evidence="13">
    <location>
        <begin position="142"/>
        <end position="151"/>
    </location>
</feature>
<dbReference type="Gene3D" id="3.90.1170.40">
    <property type="entry name" value="Molybdopterin biosynthesis MoaE subunit"/>
    <property type="match status" value="1"/>
</dbReference>
<sequence>MPGAVVPTVRIQAEDFDVAAEIARLTKGRADIGAVVTFSGLCRDEAGRLSALELEHYPGMAEAEIARIAGEATERWPLQGLTVIHRHGKVRPGENIVLVVAASAHRQAAFEAANFLMDYLKSRAPFWKKEHHGDGSEGGWVDAKESDDKAASRWRQAASKRK</sequence>
<dbReference type="AlphaFoldDB" id="A0A2A6FGW6"/>
<dbReference type="SUPFAM" id="SSF54690">
    <property type="entry name" value="Molybdopterin synthase subunit MoaE"/>
    <property type="match status" value="1"/>
</dbReference>
<evidence type="ECO:0000313" key="15">
    <source>
        <dbReference type="Proteomes" id="UP000219182"/>
    </source>
</evidence>
<evidence type="ECO:0000256" key="3">
    <source>
        <dbReference type="ARBA" id="ARBA00011950"/>
    </source>
</evidence>
<dbReference type="InterPro" id="IPR036563">
    <property type="entry name" value="MoaE_sf"/>
</dbReference>
<comment type="function">
    <text evidence="6">Converts molybdopterin precursor Z into molybdopterin. This requires the incorporation of two sulfur atoms into precursor Z to generate a dithiolene group. The sulfur is provided by MoaD.</text>
</comment>
<keyword evidence="5" id="KW-0501">Molybdenum cofactor biosynthesis</keyword>
<dbReference type="CDD" id="cd00756">
    <property type="entry name" value="MoaE"/>
    <property type="match status" value="1"/>
</dbReference>
<proteinExistence type="inferred from homology"/>
<dbReference type="GO" id="GO:0006777">
    <property type="term" value="P:Mo-molybdopterin cofactor biosynthetic process"/>
    <property type="evidence" value="ECO:0007669"/>
    <property type="project" value="UniProtKB-KW"/>
</dbReference>
<evidence type="ECO:0000256" key="6">
    <source>
        <dbReference type="ARBA" id="ARBA00025448"/>
    </source>
</evidence>
<dbReference type="GO" id="GO:0030366">
    <property type="term" value="F:molybdopterin synthase activity"/>
    <property type="evidence" value="ECO:0007669"/>
    <property type="project" value="UniProtKB-EC"/>
</dbReference>
<reference evidence="14 15" key="1">
    <citation type="submission" date="2017-09" db="EMBL/GenBank/DDBJ databases">
        <title>Mesorhizobum sanjuanii sp. nov. isolated from nodules of Lotus tenuis in saline-alkaline lowlands of Flooding Pampa.</title>
        <authorList>
            <person name="Sannazzaro A.I."/>
            <person name="Torres Tejerizo G.A."/>
            <person name="Fontana F."/>
            <person name="Cumpa Velazquez L.M."/>
            <person name="Hansen L."/>
            <person name="Pistorio M."/>
            <person name="Estrella M.J."/>
        </authorList>
    </citation>
    <scope>NUCLEOTIDE SEQUENCE [LARGE SCALE GENOMIC DNA]</scope>
    <source>
        <strain evidence="14 15">BSA136</strain>
    </source>
</reference>
<dbReference type="Pfam" id="PF02391">
    <property type="entry name" value="MoaE"/>
    <property type="match status" value="1"/>
</dbReference>
<evidence type="ECO:0000256" key="4">
    <source>
        <dbReference type="ARBA" id="ARBA00013858"/>
    </source>
</evidence>
<keyword evidence="15" id="KW-1185">Reference proteome</keyword>
<evidence type="ECO:0000256" key="8">
    <source>
        <dbReference type="ARBA" id="ARBA00029745"/>
    </source>
</evidence>
<organism evidence="14 15">
    <name type="scientific">Mesorhizobium sanjuanii</name>
    <dbReference type="NCBI Taxonomy" id="2037900"/>
    <lineage>
        <taxon>Bacteria</taxon>
        <taxon>Pseudomonadati</taxon>
        <taxon>Pseudomonadota</taxon>
        <taxon>Alphaproteobacteria</taxon>
        <taxon>Hyphomicrobiales</taxon>
        <taxon>Phyllobacteriaceae</taxon>
        <taxon>Mesorhizobium</taxon>
    </lineage>
</organism>
<evidence type="ECO:0000256" key="11">
    <source>
        <dbReference type="ARBA" id="ARBA00032474"/>
    </source>
</evidence>
<dbReference type="EMBL" id="NWQG01000050">
    <property type="protein sequence ID" value="PDQ21200.1"/>
    <property type="molecule type" value="Genomic_DNA"/>
</dbReference>
<dbReference type="Proteomes" id="UP000219182">
    <property type="component" value="Unassembled WGS sequence"/>
</dbReference>
<comment type="subunit">
    <text evidence="7">Heterotetramer of 2 MoaD subunits and 2 MoaE subunits. Also stable as homodimer. The enzyme changes between these two forms during catalysis.</text>
</comment>
<dbReference type="UniPathway" id="UPA00344"/>
<evidence type="ECO:0000256" key="12">
    <source>
        <dbReference type="ARBA" id="ARBA00049878"/>
    </source>
</evidence>
<accession>A0A2A6FGW6</accession>
<name>A0A2A6FGW6_9HYPH</name>
<evidence type="ECO:0000256" key="2">
    <source>
        <dbReference type="ARBA" id="ARBA00005426"/>
    </source>
</evidence>